<dbReference type="Pfam" id="PF07690">
    <property type="entry name" value="MFS_1"/>
    <property type="match status" value="1"/>
</dbReference>
<feature type="transmembrane region" description="Helical" evidence="7">
    <location>
        <begin position="326"/>
        <end position="345"/>
    </location>
</feature>
<name>A0A1L9RI47_ASPWE</name>
<feature type="transmembrane region" description="Helical" evidence="7">
    <location>
        <begin position="379"/>
        <end position="397"/>
    </location>
</feature>
<dbReference type="Proteomes" id="UP000184383">
    <property type="component" value="Unassembled WGS sequence"/>
</dbReference>
<organism evidence="9 10">
    <name type="scientific">Aspergillus wentii DTO 134E9</name>
    <dbReference type="NCBI Taxonomy" id="1073089"/>
    <lineage>
        <taxon>Eukaryota</taxon>
        <taxon>Fungi</taxon>
        <taxon>Dikarya</taxon>
        <taxon>Ascomycota</taxon>
        <taxon>Pezizomycotina</taxon>
        <taxon>Eurotiomycetes</taxon>
        <taxon>Eurotiomycetidae</taxon>
        <taxon>Eurotiales</taxon>
        <taxon>Aspergillaceae</taxon>
        <taxon>Aspergillus</taxon>
        <taxon>Aspergillus subgen. Cremei</taxon>
    </lineage>
</organism>
<dbReference type="PANTHER" id="PTHR23501:SF163">
    <property type="entry name" value="EFFLUX PUMP ALNA"/>
    <property type="match status" value="1"/>
</dbReference>
<keyword evidence="3" id="KW-0813">Transport</keyword>
<sequence>MEEPPRQIHGIRWFLVVIAIYSSTFLYALDSTIVANIQPAIVQSLDGLDKIAWLGVAFVMASSGTLLSWLQLFSVFNLKWLYIASIIIFEIGSTICGAAPTMNVLIGGRVVCGIGGVGQYIGVMNFIPRLTTLEERPRYIGLLGITYGGGTVLGPVLGGAFTDSGAGWRWSFYINLCIGGLFSPVYAWLIPSVQPQRVEGTSVLKRLRRLDYLGSALLIIAFVAGVIGLNFGGVQYPWHSGGIIAALVVSGVAFVAFALQQVFCLATTAQTRLFPVEMVSRQHPLLLMLFVCSCSVATCITVPTYMIPLYFQFISSDGALQSAVRLLPFILPLVCSGVGGGFLVSQFPVYKPWYLVGGILSLVGASLLCTVSPETSFAAIYGYSALLGLGAGMYMQLGHSVAQAKTPPAHIAAAITFVTTAQLNGLTFGLAITECVFLNEAIKRLSWVLPNQSHATLVSAISGTQSAFVSTLDSHTKQKALGAIIDAMDQTFVLAAVGGGLVVVLSLCMKWEKLVLTAVAAG</sequence>
<reference evidence="10" key="1">
    <citation type="journal article" date="2017" name="Genome Biol.">
        <title>Comparative genomics reveals high biological diversity and specific adaptations in the industrially and medically important fungal genus Aspergillus.</title>
        <authorList>
            <person name="de Vries R.P."/>
            <person name="Riley R."/>
            <person name="Wiebenga A."/>
            <person name="Aguilar-Osorio G."/>
            <person name="Amillis S."/>
            <person name="Uchima C.A."/>
            <person name="Anderluh G."/>
            <person name="Asadollahi M."/>
            <person name="Askin M."/>
            <person name="Barry K."/>
            <person name="Battaglia E."/>
            <person name="Bayram O."/>
            <person name="Benocci T."/>
            <person name="Braus-Stromeyer S.A."/>
            <person name="Caldana C."/>
            <person name="Canovas D."/>
            <person name="Cerqueira G.C."/>
            <person name="Chen F."/>
            <person name="Chen W."/>
            <person name="Choi C."/>
            <person name="Clum A."/>
            <person name="Dos Santos R.A."/>
            <person name="Damasio A.R."/>
            <person name="Diallinas G."/>
            <person name="Emri T."/>
            <person name="Fekete E."/>
            <person name="Flipphi M."/>
            <person name="Freyberg S."/>
            <person name="Gallo A."/>
            <person name="Gournas C."/>
            <person name="Habgood R."/>
            <person name="Hainaut M."/>
            <person name="Harispe M.L."/>
            <person name="Henrissat B."/>
            <person name="Hilden K.S."/>
            <person name="Hope R."/>
            <person name="Hossain A."/>
            <person name="Karabika E."/>
            <person name="Karaffa L."/>
            <person name="Karanyi Z."/>
            <person name="Krasevec N."/>
            <person name="Kuo A."/>
            <person name="Kusch H."/>
            <person name="LaButti K."/>
            <person name="Lagendijk E.L."/>
            <person name="Lapidus A."/>
            <person name="Levasseur A."/>
            <person name="Lindquist E."/>
            <person name="Lipzen A."/>
            <person name="Logrieco A.F."/>
            <person name="MacCabe A."/>
            <person name="Maekelae M.R."/>
            <person name="Malavazi I."/>
            <person name="Melin P."/>
            <person name="Meyer V."/>
            <person name="Mielnichuk N."/>
            <person name="Miskei M."/>
            <person name="Molnar A.P."/>
            <person name="Mule G."/>
            <person name="Ngan C.Y."/>
            <person name="Orejas M."/>
            <person name="Orosz E."/>
            <person name="Ouedraogo J.P."/>
            <person name="Overkamp K.M."/>
            <person name="Park H.-S."/>
            <person name="Perrone G."/>
            <person name="Piumi F."/>
            <person name="Punt P.J."/>
            <person name="Ram A.F."/>
            <person name="Ramon A."/>
            <person name="Rauscher S."/>
            <person name="Record E."/>
            <person name="Riano-Pachon D.M."/>
            <person name="Robert V."/>
            <person name="Roehrig J."/>
            <person name="Ruller R."/>
            <person name="Salamov A."/>
            <person name="Salih N.S."/>
            <person name="Samson R.A."/>
            <person name="Sandor E."/>
            <person name="Sanguinetti M."/>
            <person name="Schuetze T."/>
            <person name="Sepcic K."/>
            <person name="Shelest E."/>
            <person name="Sherlock G."/>
            <person name="Sophianopoulou V."/>
            <person name="Squina F.M."/>
            <person name="Sun H."/>
            <person name="Susca A."/>
            <person name="Todd R.B."/>
            <person name="Tsang A."/>
            <person name="Unkles S.E."/>
            <person name="van de Wiele N."/>
            <person name="van Rossen-Uffink D."/>
            <person name="Oliveira J.V."/>
            <person name="Vesth T.C."/>
            <person name="Visser J."/>
            <person name="Yu J.-H."/>
            <person name="Zhou M."/>
            <person name="Andersen M.R."/>
            <person name="Archer D.B."/>
            <person name="Baker S.E."/>
            <person name="Benoit I."/>
            <person name="Brakhage A.A."/>
            <person name="Braus G.H."/>
            <person name="Fischer R."/>
            <person name="Frisvad J.C."/>
            <person name="Goldman G.H."/>
            <person name="Houbraken J."/>
            <person name="Oakley B."/>
            <person name="Pocsi I."/>
            <person name="Scazzocchio C."/>
            <person name="Seiboth B."/>
            <person name="vanKuyk P.A."/>
            <person name="Wortman J."/>
            <person name="Dyer P.S."/>
            <person name="Grigoriev I.V."/>
        </authorList>
    </citation>
    <scope>NUCLEOTIDE SEQUENCE [LARGE SCALE GENOMIC DNA]</scope>
    <source>
        <strain evidence="10">DTO 134E9</strain>
    </source>
</reference>
<evidence type="ECO:0000256" key="7">
    <source>
        <dbReference type="SAM" id="Phobius"/>
    </source>
</evidence>
<gene>
    <name evidence="9" type="ORF">ASPWEDRAFT_113823</name>
</gene>
<keyword evidence="6 7" id="KW-0472">Membrane</keyword>
<evidence type="ECO:0000256" key="2">
    <source>
        <dbReference type="ARBA" id="ARBA00007520"/>
    </source>
</evidence>
<evidence type="ECO:0000256" key="5">
    <source>
        <dbReference type="ARBA" id="ARBA00022989"/>
    </source>
</evidence>
<feature type="transmembrane region" description="Helical" evidence="7">
    <location>
        <begin position="139"/>
        <end position="158"/>
    </location>
</feature>
<evidence type="ECO:0000259" key="8">
    <source>
        <dbReference type="PROSITE" id="PS50850"/>
    </source>
</evidence>
<feature type="transmembrane region" description="Helical" evidence="7">
    <location>
        <begin position="243"/>
        <end position="265"/>
    </location>
</feature>
<evidence type="ECO:0000256" key="4">
    <source>
        <dbReference type="ARBA" id="ARBA00022692"/>
    </source>
</evidence>
<feature type="transmembrane region" description="Helical" evidence="7">
    <location>
        <begin position="491"/>
        <end position="509"/>
    </location>
</feature>
<dbReference type="InterPro" id="IPR036259">
    <property type="entry name" value="MFS_trans_sf"/>
</dbReference>
<dbReference type="FunFam" id="1.20.1250.20:FF:000429">
    <property type="entry name" value="MFS drug efflux transporter, putative"/>
    <property type="match status" value="1"/>
</dbReference>
<dbReference type="InterPro" id="IPR020846">
    <property type="entry name" value="MFS_dom"/>
</dbReference>
<evidence type="ECO:0000256" key="3">
    <source>
        <dbReference type="ARBA" id="ARBA00022448"/>
    </source>
</evidence>
<evidence type="ECO:0000313" key="9">
    <source>
        <dbReference type="EMBL" id="OJJ34594.1"/>
    </source>
</evidence>
<feature type="transmembrane region" description="Helical" evidence="7">
    <location>
        <begin position="285"/>
        <end position="306"/>
    </location>
</feature>
<protein>
    <recommendedName>
        <fullName evidence="8">Major facilitator superfamily (MFS) profile domain-containing protein</fullName>
    </recommendedName>
</protein>
<dbReference type="PROSITE" id="PS50850">
    <property type="entry name" value="MFS"/>
    <property type="match status" value="1"/>
</dbReference>
<dbReference type="InterPro" id="IPR011701">
    <property type="entry name" value="MFS"/>
</dbReference>
<dbReference type="GeneID" id="63744285"/>
<accession>A0A1L9RI47</accession>
<dbReference type="PANTHER" id="PTHR23501">
    <property type="entry name" value="MAJOR FACILITATOR SUPERFAMILY"/>
    <property type="match status" value="1"/>
</dbReference>
<dbReference type="SUPFAM" id="SSF103473">
    <property type="entry name" value="MFS general substrate transporter"/>
    <property type="match status" value="1"/>
</dbReference>
<dbReference type="GO" id="GO:0022857">
    <property type="term" value="F:transmembrane transporter activity"/>
    <property type="evidence" value="ECO:0007669"/>
    <property type="project" value="InterPro"/>
</dbReference>
<keyword evidence="5 7" id="KW-1133">Transmembrane helix</keyword>
<dbReference type="EMBL" id="KV878213">
    <property type="protein sequence ID" value="OJJ34594.1"/>
    <property type="molecule type" value="Genomic_DNA"/>
</dbReference>
<feature type="transmembrane region" description="Helical" evidence="7">
    <location>
        <begin position="106"/>
        <end position="127"/>
    </location>
</feature>
<dbReference type="GO" id="GO:0005886">
    <property type="term" value="C:plasma membrane"/>
    <property type="evidence" value="ECO:0007669"/>
    <property type="project" value="TreeGrafter"/>
</dbReference>
<comment type="subcellular location">
    <subcellularLocation>
        <location evidence="1">Membrane</location>
        <topology evidence="1">Multi-pass membrane protein</topology>
    </subcellularLocation>
</comment>
<feature type="transmembrane region" description="Helical" evidence="7">
    <location>
        <begin position="170"/>
        <end position="189"/>
    </location>
</feature>
<dbReference type="Gene3D" id="1.20.1250.20">
    <property type="entry name" value="MFS general substrate transporter like domains"/>
    <property type="match status" value="1"/>
</dbReference>
<proteinExistence type="inferred from homology"/>
<evidence type="ECO:0000313" key="10">
    <source>
        <dbReference type="Proteomes" id="UP000184383"/>
    </source>
</evidence>
<feature type="transmembrane region" description="Helical" evidence="7">
    <location>
        <begin position="12"/>
        <end position="29"/>
    </location>
</feature>
<feature type="transmembrane region" description="Helical" evidence="7">
    <location>
        <begin position="80"/>
        <end position="100"/>
    </location>
</feature>
<keyword evidence="4 7" id="KW-0812">Transmembrane</keyword>
<dbReference type="OrthoDB" id="10021397at2759"/>
<comment type="similarity">
    <text evidence="2">Belongs to the major facilitator superfamily. TCR/Tet family.</text>
</comment>
<evidence type="ECO:0000256" key="6">
    <source>
        <dbReference type="ARBA" id="ARBA00023136"/>
    </source>
</evidence>
<dbReference type="STRING" id="1073089.A0A1L9RI47"/>
<feature type="transmembrane region" description="Helical" evidence="7">
    <location>
        <begin position="409"/>
        <end position="432"/>
    </location>
</feature>
<keyword evidence="10" id="KW-1185">Reference proteome</keyword>
<feature type="domain" description="Major facilitator superfamily (MFS) profile" evidence="8">
    <location>
        <begin position="16"/>
        <end position="514"/>
    </location>
</feature>
<feature type="transmembrane region" description="Helical" evidence="7">
    <location>
        <begin position="352"/>
        <end position="373"/>
    </location>
</feature>
<feature type="transmembrane region" description="Helical" evidence="7">
    <location>
        <begin position="51"/>
        <end position="73"/>
    </location>
</feature>
<feature type="transmembrane region" description="Helical" evidence="7">
    <location>
        <begin position="210"/>
        <end position="231"/>
    </location>
</feature>
<dbReference type="RefSeq" id="XP_040688270.1">
    <property type="nucleotide sequence ID" value="XM_040828437.1"/>
</dbReference>
<dbReference type="AlphaFoldDB" id="A0A1L9RI47"/>
<dbReference type="VEuPathDB" id="FungiDB:ASPWEDRAFT_113823"/>
<evidence type="ECO:0000256" key="1">
    <source>
        <dbReference type="ARBA" id="ARBA00004141"/>
    </source>
</evidence>